<reference evidence="1 2" key="1">
    <citation type="submission" date="2020-08" db="EMBL/GenBank/DDBJ databases">
        <title>Genomic Encyclopedia of Type Strains, Phase III (KMG-III): the genomes of soil and plant-associated and newly described type strains.</title>
        <authorList>
            <person name="Whitman W."/>
        </authorList>
    </citation>
    <scope>NUCLEOTIDE SEQUENCE [LARGE SCALE GENOMIC DNA]</scope>
    <source>
        <strain evidence="1 2">CECT 8799</strain>
    </source>
</reference>
<dbReference type="InterPro" id="IPR021866">
    <property type="entry name" value="SpoIIAA-like"/>
</dbReference>
<gene>
    <name evidence="1" type="ORF">FHS09_000938</name>
</gene>
<dbReference type="SUPFAM" id="SSF52091">
    <property type="entry name" value="SpoIIaa-like"/>
    <property type="match status" value="1"/>
</dbReference>
<accession>A0A7W4W9E5</accession>
<evidence type="ECO:0000313" key="2">
    <source>
        <dbReference type="Proteomes" id="UP000535937"/>
    </source>
</evidence>
<keyword evidence="2" id="KW-1185">Reference proteome</keyword>
<dbReference type="RefSeq" id="WP_183457202.1">
    <property type="nucleotide sequence ID" value="NZ_JACHWZ010000003.1"/>
</dbReference>
<dbReference type="Proteomes" id="UP000535937">
    <property type="component" value="Unassembled WGS sequence"/>
</dbReference>
<comment type="caution">
    <text evidence="1">The sequence shown here is derived from an EMBL/GenBank/DDBJ whole genome shotgun (WGS) entry which is preliminary data.</text>
</comment>
<organism evidence="1 2">
    <name type="scientific">Microbulbifer rhizosphaerae</name>
    <dbReference type="NCBI Taxonomy" id="1562603"/>
    <lineage>
        <taxon>Bacteria</taxon>
        <taxon>Pseudomonadati</taxon>
        <taxon>Pseudomonadota</taxon>
        <taxon>Gammaproteobacteria</taxon>
        <taxon>Cellvibrionales</taxon>
        <taxon>Microbulbiferaceae</taxon>
        <taxon>Microbulbifer</taxon>
    </lineage>
</organism>
<dbReference type="Pfam" id="PF11964">
    <property type="entry name" value="SpoIIAA-like"/>
    <property type="match status" value="1"/>
</dbReference>
<evidence type="ECO:0000313" key="1">
    <source>
        <dbReference type="EMBL" id="MBB3060125.1"/>
    </source>
</evidence>
<protein>
    <recommendedName>
        <fullName evidence="3">SpoIIAA-like</fullName>
    </recommendedName>
</protein>
<sequence length="135" mass="15431">MRSTISHGISIGIERIQWDFFLCLKASGYLSHTDYEMLAPLIDGALRGVAHPQVNVLLDATDFLGWEQYTAWEDFMLELGYRNQFSRIAILGRSNWRLITSGIASWFASGEARYFEDRDAALKWLSWPVVVSRPA</sequence>
<dbReference type="InterPro" id="IPR036513">
    <property type="entry name" value="STAS_dom_sf"/>
</dbReference>
<dbReference type="InterPro" id="IPR038396">
    <property type="entry name" value="SpoIIAA-like_sf"/>
</dbReference>
<dbReference type="EMBL" id="JACHWZ010000003">
    <property type="protein sequence ID" value="MBB3060125.1"/>
    <property type="molecule type" value="Genomic_DNA"/>
</dbReference>
<evidence type="ECO:0008006" key="3">
    <source>
        <dbReference type="Google" id="ProtNLM"/>
    </source>
</evidence>
<name>A0A7W4W9E5_9GAMM</name>
<dbReference type="AlphaFoldDB" id="A0A7W4W9E5"/>
<proteinExistence type="predicted"/>
<dbReference type="Gene3D" id="3.40.50.10600">
    <property type="entry name" value="SpoIIaa-like domains"/>
    <property type="match status" value="1"/>
</dbReference>